<protein>
    <submittedName>
        <fullName evidence="3">Protein Dia2p</fullName>
    </submittedName>
</protein>
<dbReference type="Gene3D" id="1.20.1280.50">
    <property type="match status" value="1"/>
</dbReference>
<dbReference type="Proteomes" id="UP001497600">
    <property type="component" value="Chromosome F"/>
</dbReference>
<organism evidence="3 4">
    <name type="scientific">[Candida] anglica</name>
    <dbReference type="NCBI Taxonomy" id="148631"/>
    <lineage>
        <taxon>Eukaryota</taxon>
        <taxon>Fungi</taxon>
        <taxon>Dikarya</taxon>
        <taxon>Ascomycota</taxon>
        <taxon>Saccharomycotina</taxon>
        <taxon>Pichiomycetes</taxon>
        <taxon>Debaryomycetaceae</taxon>
        <taxon>Kurtzmaniella</taxon>
    </lineage>
</organism>
<dbReference type="InterPro" id="IPR036047">
    <property type="entry name" value="F-box-like_dom_sf"/>
</dbReference>
<evidence type="ECO:0000259" key="2">
    <source>
        <dbReference type="PROSITE" id="PS50181"/>
    </source>
</evidence>
<feature type="domain" description="F-box" evidence="2">
    <location>
        <begin position="229"/>
        <end position="276"/>
    </location>
</feature>
<dbReference type="PROSITE" id="PS50181">
    <property type="entry name" value="FBOX"/>
    <property type="match status" value="1"/>
</dbReference>
<feature type="region of interest" description="Disordered" evidence="1">
    <location>
        <begin position="206"/>
        <end position="225"/>
    </location>
</feature>
<dbReference type="InterPro" id="IPR011990">
    <property type="entry name" value="TPR-like_helical_dom_sf"/>
</dbReference>
<dbReference type="Gene3D" id="3.80.10.10">
    <property type="entry name" value="Ribonuclease Inhibitor"/>
    <property type="match status" value="2"/>
</dbReference>
<reference evidence="3 4" key="1">
    <citation type="submission" date="2024-01" db="EMBL/GenBank/DDBJ databases">
        <authorList>
            <consortium name="Genoscope - CEA"/>
            <person name="William W."/>
        </authorList>
    </citation>
    <scope>NUCLEOTIDE SEQUENCE [LARGE SCALE GENOMIC DNA]</scope>
    <source>
        <strain evidence="3 4">29B2s-10</strain>
    </source>
</reference>
<dbReference type="InterPro" id="IPR032675">
    <property type="entry name" value="LRR_dom_sf"/>
</dbReference>
<dbReference type="EMBL" id="OZ004258">
    <property type="protein sequence ID" value="CAK7913633.1"/>
    <property type="molecule type" value="Genomic_DNA"/>
</dbReference>
<dbReference type="InterPro" id="IPR001810">
    <property type="entry name" value="F-box_dom"/>
</dbReference>
<dbReference type="Pfam" id="PF00646">
    <property type="entry name" value="F-box"/>
    <property type="match status" value="1"/>
</dbReference>
<dbReference type="SUPFAM" id="SSF81383">
    <property type="entry name" value="F-box domain"/>
    <property type="match status" value="1"/>
</dbReference>
<accession>A0ABP0EFP7</accession>
<gene>
    <name evidence="3" type="primary">DIA2</name>
    <name evidence="3" type="ORF">CAAN4_F12640</name>
</gene>
<name>A0ABP0EFP7_9ASCO</name>
<proteinExistence type="predicted"/>
<evidence type="ECO:0000313" key="4">
    <source>
        <dbReference type="Proteomes" id="UP001497600"/>
    </source>
</evidence>
<dbReference type="Gene3D" id="1.25.40.10">
    <property type="entry name" value="Tetratricopeptide repeat domain"/>
    <property type="match status" value="1"/>
</dbReference>
<evidence type="ECO:0000256" key="1">
    <source>
        <dbReference type="SAM" id="MobiDB-lite"/>
    </source>
</evidence>
<keyword evidence="4" id="KW-1185">Reference proteome</keyword>
<dbReference type="SMART" id="SM00256">
    <property type="entry name" value="FBOX"/>
    <property type="match status" value="1"/>
</dbReference>
<feature type="region of interest" description="Disordered" evidence="1">
    <location>
        <begin position="170"/>
        <end position="189"/>
    </location>
</feature>
<dbReference type="SUPFAM" id="SSF48452">
    <property type="entry name" value="TPR-like"/>
    <property type="match status" value="1"/>
</dbReference>
<sequence>MASTSNKYQEIIDSKIQQAIELFKNKKYENALQIYTALIRNIQKLSTEEVITIRKNAGLSSKPVVGSVVHPKLGSILDQRAATYERLSDNKRALRDSENLIKLEPIGCKGYLRASKIMILTGQEVEAYKVLQRGVYTIDSAIKKHNIVVPQKLFDNLKLKYRLLNDKLKRQQHQQNQQQKEISRSDSTKRTLQQSIDEMLPLKKSKQGDISSLKHNPRAASPSLSYSSRDPFQILPLELIELVFQHLPFKTVLKSHLVCKTWYKFLTSLPSLYKSILFKYKVDKSEFLRGMTLMKRIYSNSSTKIVERLKLSTTLREEQFLEALKYLAFKADLKYKKMEVINPKFNIGDILLSFLFPKNNILEERDESGLTAFNRLEALRLGVSASTTHIPHILGLSNHLESLELIHMSPESTPRFEISNYKYINFLKDKCPESFPTLSKLAMIGHPQREDGGKTHLLKYISEGRFPNLQSLTIVSQDLRSCDSTLVKNLPYLKELYLENNTGYDLNTLLGNFIVEEDVISSTTFAKLEKLVFREKDYLEDVTLEEWPSTLFPGLATIKYLDLNSTSLTRDGLYKLLSICNVGNQLSFLNIGAARKISFPIDNLNSRINNMTTPPRNIVSIAKVLQIVPTLTHLYLNELEFDNYSAKMFYRELKENIGWENVHLKVLDLSFARIDGIGLMDLFYVSTRQGVTFTLDELILNGIEINQQTIQILMNKGYVGKVINDFRKTRWREYGINSLIQE</sequence>
<dbReference type="SUPFAM" id="SSF52047">
    <property type="entry name" value="RNI-like"/>
    <property type="match status" value="1"/>
</dbReference>
<evidence type="ECO:0000313" key="3">
    <source>
        <dbReference type="EMBL" id="CAK7913633.1"/>
    </source>
</evidence>